<feature type="region of interest" description="Disordered" evidence="2">
    <location>
        <begin position="89"/>
        <end position="109"/>
    </location>
</feature>
<keyword evidence="1" id="KW-0175">Coiled coil</keyword>
<reference evidence="3" key="2">
    <citation type="submission" date="2015-07" db="EMBL/GenBank/DDBJ databases">
        <title>Plasmids, circular viruses and viroids from rat gut.</title>
        <authorList>
            <person name="Jorgensen T.J."/>
            <person name="Hansen M.A."/>
            <person name="Xu Z."/>
            <person name="Tabak M.A."/>
            <person name="Sorensen S.J."/>
            <person name="Hansen L.H."/>
        </authorList>
    </citation>
    <scope>NUCLEOTIDE SEQUENCE</scope>
    <source>
        <plasmid evidence="3">pRGRH0515</plasmid>
    </source>
</reference>
<protein>
    <recommendedName>
        <fullName evidence="4">Mobilization protein</fullName>
    </recommendedName>
</protein>
<geneLocation type="plasmid" evidence="3">
    <name>pRGRH0515</name>
</geneLocation>
<keyword evidence="3" id="KW-0614">Plasmid</keyword>
<feature type="coiled-coil region" evidence="1">
    <location>
        <begin position="1"/>
        <end position="28"/>
    </location>
</feature>
<dbReference type="EMBL" id="LN853151">
    <property type="protein sequence ID" value="CRY95159.1"/>
    <property type="molecule type" value="Genomic_DNA"/>
</dbReference>
<dbReference type="AlphaFoldDB" id="A0A0H5Q167"/>
<evidence type="ECO:0000256" key="2">
    <source>
        <dbReference type="SAM" id="MobiDB-lite"/>
    </source>
</evidence>
<evidence type="ECO:0008006" key="4">
    <source>
        <dbReference type="Google" id="ProtNLM"/>
    </source>
</evidence>
<evidence type="ECO:0000256" key="1">
    <source>
        <dbReference type="SAM" id="Coils"/>
    </source>
</evidence>
<organism evidence="3">
    <name type="scientific">uncultured prokaryote</name>
    <dbReference type="NCBI Taxonomy" id="198431"/>
    <lineage>
        <taxon>unclassified sequences</taxon>
        <taxon>environmental samples</taxon>
    </lineage>
</organism>
<accession>A0A0H5Q167</accession>
<name>A0A0H5Q167_9ZZZZ</name>
<evidence type="ECO:0000313" key="3">
    <source>
        <dbReference type="EMBL" id="CRY95159.1"/>
    </source>
</evidence>
<reference evidence="3" key="1">
    <citation type="submission" date="2015-06" db="EMBL/GenBank/DDBJ databases">
        <authorList>
            <person name="Joergensen T."/>
        </authorList>
    </citation>
    <scope>NUCLEOTIDE SEQUENCE</scope>
    <source>
        <plasmid evidence="3">pRGRH0515</plasmid>
    </source>
</reference>
<proteinExistence type="predicted"/>
<sequence>MATKEERLKALEQKQAQIKAQIQALKARDTAQERKDDTRRKVLLGGFVLAQMKKKGIGYNQMTYEDARFVDTLNNDRDRALFGLAAKPALSPSGEAGGAVSKAQQGVTA</sequence>